<protein>
    <submittedName>
        <fullName evidence="1">Uncharacterized protein</fullName>
    </submittedName>
</protein>
<dbReference type="EMBL" id="JXJN01016414">
    <property type="status" value="NOT_ANNOTATED_CDS"/>
    <property type="molecule type" value="Genomic_DNA"/>
</dbReference>
<keyword evidence="2" id="KW-1185">Reference proteome</keyword>
<dbReference type="EnsemblMetazoa" id="GPPI033940-RA">
    <property type="protein sequence ID" value="GPPI033940-PA"/>
    <property type="gene ID" value="GPPI033940"/>
</dbReference>
<dbReference type="Proteomes" id="UP000092460">
    <property type="component" value="Unassembled WGS sequence"/>
</dbReference>
<name>A0A1B0BLJ2_9MUSC</name>
<proteinExistence type="predicted"/>
<dbReference type="AlphaFoldDB" id="A0A1B0BLJ2"/>
<accession>A0A1B0BLJ2</accession>
<dbReference type="VEuPathDB" id="VectorBase:GPPI033940"/>
<organism evidence="1 2">
    <name type="scientific">Glossina palpalis gambiensis</name>
    <dbReference type="NCBI Taxonomy" id="67801"/>
    <lineage>
        <taxon>Eukaryota</taxon>
        <taxon>Metazoa</taxon>
        <taxon>Ecdysozoa</taxon>
        <taxon>Arthropoda</taxon>
        <taxon>Hexapoda</taxon>
        <taxon>Insecta</taxon>
        <taxon>Pterygota</taxon>
        <taxon>Neoptera</taxon>
        <taxon>Endopterygota</taxon>
        <taxon>Diptera</taxon>
        <taxon>Brachycera</taxon>
        <taxon>Muscomorpha</taxon>
        <taxon>Hippoboscoidea</taxon>
        <taxon>Glossinidae</taxon>
        <taxon>Glossina</taxon>
    </lineage>
</organism>
<reference evidence="2" key="1">
    <citation type="submission" date="2015-01" db="EMBL/GenBank/DDBJ databases">
        <authorList>
            <person name="Aksoy S."/>
            <person name="Warren W."/>
            <person name="Wilson R.K."/>
        </authorList>
    </citation>
    <scope>NUCLEOTIDE SEQUENCE [LARGE SCALE GENOMIC DNA]</scope>
    <source>
        <strain evidence="2">IAEA</strain>
    </source>
</reference>
<sequence length="171" mass="19741">MTLNFINLEHMKEKQKLTTKRKYLAQFKRGGTRGLFRIVQPDYNSSRDCIYKSASLGQTKIDRVFLSINNAEGLELLTNKTPHQGSAMCLSNSCQQLHWFYRDIAIEFKNECKSKRFITLPLNLHFIVKKKVGVKKLKSRWFTSKDPQVVRGPQVVDPGATQLRASFTFVL</sequence>
<evidence type="ECO:0000313" key="1">
    <source>
        <dbReference type="EnsemblMetazoa" id="GPPI033940-PA"/>
    </source>
</evidence>
<evidence type="ECO:0000313" key="2">
    <source>
        <dbReference type="Proteomes" id="UP000092460"/>
    </source>
</evidence>
<reference evidence="1" key="2">
    <citation type="submission" date="2020-05" db="UniProtKB">
        <authorList>
            <consortium name="EnsemblMetazoa"/>
        </authorList>
    </citation>
    <scope>IDENTIFICATION</scope>
    <source>
        <strain evidence="1">IAEA</strain>
    </source>
</reference>